<keyword evidence="1" id="KW-1133">Transmembrane helix</keyword>
<evidence type="ECO:0000256" key="1">
    <source>
        <dbReference type="SAM" id="Phobius"/>
    </source>
</evidence>
<feature type="transmembrane region" description="Helical" evidence="1">
    <location>
        <begin position="37"/>
        <end position="67"/>
    </location>
</feature>
<evidence type="ECO:0000313" key="3">
    <source>
        <dbReference type="Proteomes" id="UP000034603"/>
    </source>
</evidence>
<evidence type="ECO:0000313" key="2">
    <source>
        <dbReference type="EMBL" id="KKQ43990.1"/>
    </source>
</evidence>
<accession>A0A0G0HZA7</accession>
<dbReference type="Proteomes" id="UP000034603">
    <property type="component" value="Unassembled WGS sequence"/>
</dbReference>
<reference evidence="2 3" key="1">
    <citation type="journal article" date="2015" name="Nature">
        <title>rRNA introns, odd ribosomes, and small enigmatic genomes across a large radiation of phyla.</title>
        <authorList>
            <person name="Brown C.T."/>
            <person name="Hug L.A."/>
            <person name="Thomas B.C."/>
            <person name="Sharon I."/>
            <person name="Castelle C.J."/>
            <person name="Singh A."/>
            <person name="Wilkins M.J."/>
            <person name="Williams K.H."/>
            <person name="Banfield J.F."/>
        </authorList>
    </citation>
    <scope>NUCLEOTIDE SEQUENCE [LARGE SCALE GENOMIC DNA]</scope>
</reference>
<gene>
    <name evidence="2" type="ORF">US62_C0036G0006</name>
</gene>
<protein>
    <submittedName>
        <fullName evidence="2">Uncharacterized protein</fullName>
    </submittedName>
</protein>
<feature type="transmembrane region" description="Helical" evidence="1">
    <location>
        <begin position="88"/>
        <end position="110"/>
    </location>
</feature>
<sequence length="153" mass="17124">MSKKKISTKIAIRINYVIVILLTLCYSSFLIGYPVSFVWIIIFLLCGMLIVGGLIQLFSGFVVVTAPRYNNNIGVGAKDSRYERSIKLSGFFGVAAGLAIFIPSLVFYLYLNNLLIDRTSVITAFLFGIAVYITFLPLCLIIYFLKTQNIKKV</sequence>
<feature type="transmembrane region" description="Helical" evidence="1">
    <location>
        <begin position="122"/>
        <end position="145"/>
    </location>
</feature>
<name>A0A0G0HZA7_9BACT</name>
<organism evidence="2 3">
    <name type="scientific">Candidatus Woesebacteria bacterium GW2011_GWA1_37_8</name>
    <dbReference type="NCBI Taxonomy" id="1618546"/>
    <lineage>
        <taxon>Bacteria</taxon>
        <taxon>Candidatus Woeseibacteriota</taxon>
    </lineage>
</organism>
<keyword evidence="1" id="KW-0812">Transmembrane</keyword>
<dbReference type="AlphaFoldDB" id="A0A0G0HZA7"/>
<keyword evidence="1" id="KW-0472">Membrane</keyword>
<feature type="transmembrane region" description="Helical" evidence="1">
    <location>
        <begin position="12"/>
        <end position="31"/>
    </location>
</feature>
<comment type="caution">
    <text evidence="2">The sequence shown here is derived from an EMBL/GenBank/DDBJ whole genome shotgun (WGS) entry which is preliminary data.</text>
</comment>
<dbReference type="EMBL" id="LBTR01000036">
    <property type="protein sequence ID" value="KKQ43990.1"/>
    <property type="molecule type" value="Genomic_DNA"/>
</dbReference>
<proteinExistence type="predicted"/>